<organism evidence="2 3">
    <name type="scientific">Natrialba taiwanensis DSM 12281</name>
    <dbReference type="NCBI Taxonomy" id="1230458"/>
    <lineage>
        <taxon>Archaea</taxon>
        <taxon>Methanobacteriati</taxon>
        <taxon>Methanobacteriota</taxon>
        <taxon>Stenosarchaea group</taxon>
        <taxon>Halobacteria</taxon>
        <taxon>Halobacteriales</taxon>
        <taxon>Natrialbaceae</taxon>
        <taxon>Natrialba</taxon>
    </lineage>
</organism>
<dbReference type="Proteomes" id="UP000011648">
    <property type="component" value="Unassembled WGS sequence"/>
</dbReference>
<dbReference type="Gene3D" id="3.30.9.100">
    <property type="match status" value="1"/>
</dbReference>
<accession>M0ABJ2</accession>
<dbReference type="STRING" id="1230458.C484_02894"/>
<dbReference type="OrthoDB" id="202449at2157"/>
<comment type="caution">
    <text evidence="2">The sequence shown here is derived from an EMBL/GenBank/DDBJ whole genome shotgun (WGS) entry which is preliminary data.</text>
</comment>
<protein>
    <recommendedName>
        <fullName evidence="1">FAD-binding domain-containing protein</fullName>
    </recommendedName>
</protein>
<dbReference type="EMBL" id="AOIL01000012">
    <property type="protein sequence ID" value="ELY95904.1"/>
    <property type="molecule type" value="Genomic_DNA"/>
</dbReference>
<evidence type="ECO:0000313" key="3">
    <source>
        <dbReference type="Proteomes" id="UP000011648"/>
    </source>
</evidence>
<dbReference type="GO" id="GO:0071949">
    <property type="term" value="F:FAD binding"/>
    <property type="evidence" value="ECO:0007669"/>
    <property type="project" value="InterPro"/>
</dbReference>
<reference evidence="2 3" key="1">
    <citation type="journal article" date="2014" name="PLoS Genet.">
        <title>Phylogenetically driven sequencing of extremely halophilic archaea reveals strategies for static and dynamic osmo-response.</title>
        <authorList>
            <person name="Becker E.A."/>
            <person name="Seitzer P.M."/>
            <person name="Tritt A."/>
            <person name="Larsen D."/>
            <person name="Krusor M."/>
            <person name="Yao A.I."/>
            <person name="Wu D."/>
            <person name="Madern D."/>
            <person name="Eisen J.A."/>
            <person name="Darling A.E."/>
            <person name="Facciotti M.T."/>
        </authorList>
    </citation>
    <scope>NUCLEOTIDE SEQUENCE [LARGE SCALE GENOMIC DNA]</scope>
    <source>
        <strain evidence="2 3">DSM 12281</strain>
    </source>
</reference>
<dbReference type="PANTHER" id="PTHR43422">
    <property type="entry name" value="THIAMINE THIAZOLE SYNTHASE"/>
    <property type="match status" value="1"/>
</dbReference>
<dbReference type="RefSeq" id="WP_006824473.1">
    <property type="nucleotide sequence ID" value="NZ_AOIL01000012.1"/>
</dbReference>
<evidence type="ECO:0000259" key="1">
    <source>
        <dbReference type="Pfam" id="PF01494"/>
    </source>
</evidence>
<dbReference type="Gene3D" id="3.50.50.60">
    <property type="entry name" value="FAD/NAD(P)-binding domain"/>
    <property type="match status" value="1"/>
</dbReference>
<sequence>MTLETVSRYDPTRSFESGDRAAVIGAGMAGLCAARVLADGFTEVTIVERDSLSDKPVTRRGVPQSQHIHVLLEGGRATLEDLFPGFGEELLSAGGVSHDAARDVKFYMEGGFLANGPRRCTVYGATRPLYEQVVREQVAALEGVHFRSNSQFTDYLVTDAATSVTGILVQDEGGETTEITTDLTVDATGRTSRTPRWLDEHGYTRPSVDEVRIDVAYSSTIVERPATDRRGIIVAPSPQRPRGGTFVPVEDGRWVMTLWGMHGDAPPTDPAGFANFAASLPVPDLERMLNDQPWRTDDIAHYPFPSNLRRRYEDLDRFPEGLIVIGDGVASFNPIYGQGMSVAAFEAAQLQHALVADSHTNLAPRFFDRIEETVDLAWNLAVGSDHQFPQTEGPKPRGTDFLNWYLSRFLRKAHTDGELWELFFSVQMMEKPPTALLHPRVVWRVFKP</sequence>
<dbReference type="PATRIC" id="fig|1230458.4.peg.573"/>
<evidence type="ECO:0000313" key="2">
    <source>
        <dbReference type="EMBL" id="ELY95904.1"/>
    </source>
</evidence>
<keyword evidence="3" id="KW-1185">Reference proteome</keyword>
<dbReference type="PANTHER" id="PTHR43422:SF3">
    <property type="entry name" value="THIAMINE THIAZOLE SYNTHASE"/>
    <property type="match status" value="1"/>
</dbReference>
<feature type="domain" description="FAD-binding" evidence="1">
    <location>
        <begin position="22"/>
        <end position="356"/>
    </location>
</feature>
<proteinExistence type="predicted"/>
<dbReference type="InterPro" id="IPR036188">
    <property type="entry name" value="FAD/NAD-bd_sf"/>
</dbReference>
<dbReference type="InterPro" id="IPR002938">
    <property type="entry name" value="FAD-bd"/>
</dbReference>
<dbReference type="SUPFAM" id="SSF51905">
    <property type="entry name" value="FAD/NAD(P)-binding domain"/>
    <property type="match status" value="1"/>
</dbReference>
<gene>
    <name evidence="2" type="ORF">C484_02894</name>
</gene>
<name>M0ABJ2_9EURY</name>
<dbReference type="Pfam" id="PF01494">
    <property type="entry name" value="FAD_binding_3"/>
    <property type="match status" value="1"/>
</dbReference>
<dbReference type="AlphaFoldDB" id="M0ABJ2"/>